<dbReference type="AlphaFoldDB" id="A0A2T4AQB6"/>
<evidence type="ECO:0000313" key="1">
    <source>
        <dbReference type="EMBL" id="PTB59251.1"/>
    </source>
</evidence>
<organism evidence="1 2">
    <name type="scientific">Trichoderma harzianum CBS 226.95</name>
    <dbReference type="NCBI Taxonomy" id="983964"/>
    <lineage>
        <taxon>Eukaryota</taxon>
        <taxon>Fungi</taxon>
        <taxon>Dikarya</taxon>
        <taxon>Ascomycota</taxon>
        <taxon>Pezizomycotina</taxon>
        <taxon>Sordariomycetes</taxon>
        <taxon>Hypocreomycetidae</taxon>
        <taxon>Hypocreales</taxon>
        <taxon>Hypocreaceae</taxon>
        <taxon>Trichoderma</taxon>
    </lineage>
</organism>
<name>A0A2T4AQB6_TRIHA</name>
<evidence type="ECO:0000313" key="2">
    <source>
        <dbReference type="Proteomes" id="UP000241690"/>
    </source>
</evidence>
<dbReference type="RefSeq" id="XP_024778928.1">
    <property type="nucleotide sequence ID" value="XM_024916844.1"/>
</dbReference>
<dbReference type="PANTHER" id="PTHR37540:SF5">
    <property type="entry name" value="TRANSCRIPTION FACTOR DOMAIN-CONTAINING PROTEIN"/>
    <property type="match status" value="1"/>
</dbReference>
<keyword evidence="2" id="KW-1185">Reference proteome</keyword>
<dbReference type="Proteomes" id="UP000241690">
    <property type="component" value="Unassembled WGS sequence"/>
</dbReference>
<dbReference type="STRING" id="983964.A0A2T4AQB6"/>
<reference evidence="1 2" key="1">
    <citation type="submission" date="2016-07" db="EMBL/GenBank/DDBJ databases">
        <title>Multiple horizontal gene transfer events from other fungi enriched the ability of initially mycotrophic Trichoderma (Ascomycota) to feed on dead plant biomass.</title>
        <authorList>
            <consortium name="DOE Joint Genome Institute"/>
            <person name="Aerts A."/>
            <person name="Atanasova L."/>
            <person name="Chenthamara K."/>
            <person name="Zhang J."/>
            <person name="Grujic M."/>
            <person name="Henrissat B."/>
            <person name="Kuo A."/>
            <person name="Salamov A."/>
            <person name="Lipzen A."/>
            <person name="Labutti K."/>
            <person name="Barry K."/>
            <person name="Miao Y."/>
            <person name="Rahimi M.J."/>
            <person name="Shen Q."/>
            <person name="Grigoriev I.V."/>
            <person name="Kubicek C.P."/>
            <person name="Druzhinina I.S."/>
        </authorList>
    </citation>
    <scope>NUCLEOTIDE SEQUENCE [LARGE SCALE GENOMIC DNA]</scope>
    <source>
        <strain evidence="1 2">CBS 226.95</strain>
    </source>
</reference>
<gene>
    <name evidence="1" type="ORF">M431DRAFT_490862</name>
</gene>
<dbReference type="PANTHER" id="PTHR37540">
    <property type="entry name" value="TRANSCRIPTION FACTOR (ACR-2), PUTATIVE-RELATED-RELATED"/>
    <property type="match status" value="1"/>
</dbReference>
<accession>A0A2T4AQB6</accession>
<proteinExistence type="predicted"/>
<dbReference type="GeneID" id="36625413"/>
<dbReference type="EMBL" id="KZ679676">
    <property type="protein sequence ID" value="PTB59251.1"/>
    <property type="molecule type" value="Genomic_DNA"/>
</dbReference>
<sequence length="469" mass="52291">MRNMVARPLTPEADDFKFISVKGPYSKQGRGVSRLAKSHATKRGLKAKRLLEQKANHNFRVAVLGEESNALVNESRLINPPVLHRSLSAGKIDPFGVLPVDTSRLQILLGDSRARIASEPVFSTTEELAFQNFYAVFRTGLTDPALSNAVMFSLLSAVTEGNLDIECLKYKGCAIGCIRDKIACIKGAVSESTIGAILLLAGVEAQLGMTSQVVLHMSAVRQLLDISRSDGIYLTGGIKRAIFWQDLNASILSGSDRIVNHNTFSELRWQRDSFTPSFYRLSPGFDVISHLLSEDFVEILEDLHALQCIRNYSSYEKGDPFLMAYINNHTASIQSRLANFLATPSPILKCCSTAAYICSIMLCCHPWCALVIPSFLSSQLLDQLQKVEKDFMGDEYSHLLLWLLYVGGTFASPGPVRSTYVKLLRSNIITRFRGIDNSYSKIFEIMRKFIWSDFAFFSKASLLWEEIVV</sequence>
<protein>
    <recommendedName>
        <fullName evidence="3">Transcription factor domain-containing protein</fullName>
    </recommendedName>
</protein>
<evidence type="ECO:0008006" key="3">
    <source>
        <dbReference type="Google" id="ProtNLM"/>
    </source>
</evidence>